<protein>
    <submittedName>
        <fullName evidence="2">Pre-mRNA-splicing factor prp46</fullName>
    </submittedName>
</protein>
<feature type="region of interest" description="Disordered" evidence="1">
    <location>
        <begin position="1"/>
        <end position="56"/>
    </location>
</feature>
<dbReference type="AlphaFoldDB" id="A0AAF0DX04"/>
<feature type="region of interest" description="Disordered" evidence="1">
    <location>
        <begin position="249"/>
        <end position="278"/>
    </location>
</feature>
<gene>
    <name evidence="2" type="primary">PRP46_1</name>
    <name evidence="2" type="ORF">MOBT1_000113</name>
</gene>
<organism evidence="2 3">
    <name type="scientific">Malassezia obtusa</name>
    <dbReference type="NCBI Taxonomy" id="76774"/>
    <lineage>
        <taxon>Eukaryota</taxon>
        <taxon>Fungi</taxon>
        <taxon>Dikarya</taxon>
        <taxon>Basidiomycota</taxon>
        <taxon>Ustilaginomycotina</taxon>
        <taxon>Malasseziomycetes</taxon>
        <taxon>Malasseziales</taxon>
        <taxon>Malasseziaceae</taxon>
        <taxon>Malassezia</taxon>
    </lineage>
</organism>
<keyword evidence="3" id="KW-1185">Reference proteome</keyword>
<dbReference type="Proteomes" id="UP001214603">
    <property type="component" value="Chromosome 1"/>
</dbReference>
<reference evidence="2" key="1">
    <citation type="submission" date="2023-03" db="EMBL/GenBank/DDBJ databases">
        <title>Mating type loci evolution in Malassezia.</title>
        <authorList>
            <person name="Coelho M.A."/>
        </authorList>
    </citation>
    <scope>NUCLEOTIDE SEQUENCE</scope>
    <source>
        <strain evidence="2">CBS 7876</strain>
    </source>
</reference>
<dbReference type="EMBL" id="CP119934">
    <property type="protein sequence ID" value="WFD01449.1"/>
    <property type="molecule type" value="Genomic_DNA"/>
</dbReference>
<sequence length="375" mass="40066">MSLAAQHANNPQGEASFVFPPVQPGRPDPLSVATLAQPAASEEDWSHTFQGTSVPPNDRGLPFAIASTTGPPGLAHGAAPVHEVQGLRPVWPVPPPPPIQDPLQSGLRLNRRERELEQERDEQNWTFFRPHLQRLLGAADLGLYSSLAAWAASTADGRALRPYVSVAGPRLTDMLREHLRAMPYGALGLPRTAQYVPRTSLRQLPAALQISMQGAQEAERLLEVVYGGVQGMAFVRSMAEFVGSAAASAADRPPEDGAKAEPCALSEIPVKREESPDGEAALIEPKVEEAARPSSSATQPDTLPTPLVEHVKTQVVHPLTGGLTRLLEQVGEQLAQVDVGPTPASPHDEPLYQLLDDPTGAVSSSLQHGTCTWPP</sequence>
<evidence type="ECO:0000313" key="3">
    <source>
        <dbReference type="Proteomes" id="UP001214603"/>
    </source>
</evidence>
<proteinExistence type="predicted"/>
<accession>A0AAF0DX04</accession>
<name>A0AAF0DX04_9BASI</name>
<evidence type="ECO:0000313" key="2">
    <source>
        <dbReference type="EMBL" id="WFD01449.1"/>
    </source>
</evidence>
<evidence type="ECO:0000256" key="1">
    <source>
        <dbReference type="SAM" id="MobiDB-lite"/>
    </source>
</evidence>